<reference evidence="1" key="1">
    <citation type="submission" date="2020-04" db="EMBL/GenBank/DDBJ databases">
        <authorList>
            <person name="Chiriac C."/>
            <person name="Salcher M."/>
            <person name="Ghai R."/>
            <person name="Kavagutti S V."/>
        </authorList>
    </citation>
    <scope>NUCLEOTIDE SEQUENCE</scope>
</reference>
<name>A0A6J5LAI9_9CAUD</name>
<protein>
    <submittedName>
        <fullName evidence="1">Uncharacterized protein</fullName>
    </submittedName>
</protein>
<sequence length="103" mass="11686">MDAENQMLRGGWWTFERERISDDAVTDATIDTIDLRIADNAVATARIADGSISRRVADAIADRAAAAERERQSLQRRIDLRRAWASVLKMYGPSSYYRGRKEP</sequence>
<gene>
    <name evidence="1" type="ORF">UFOVP119_56</name>
</gene>
<evidence type="ECO:0000313" key="1">
    <source>
        <dbReference type="EMBL" id="CAB4130432.1"/>
    </source>
</evidence>
<organism evidence="1">
    <name type="scientific">uncultured Caudovirales phage</name>
    <dbReference type="NCBI Taxonomy" id="2100421"/>
    <lineage>
        <taxon>Viruses</taxon>
        <taxon>Duplodnaviria</taxon>
        <taxon>Heunggongvirae</taxon>
        <taxon>Uroviricota</taxon>
        <taxon>Caudoviricetes</taxon>
        <taxon>Peduoviridae</taxon>
        <taxon>Maltschvirus</taxon>
        <taxon>Maltschvirus maltsch</taxon>
    </lineage>
</organism>
<proteinExistence type="predicted"/>
<dbReference type="EMBL" id="LR796238">
    <property type="protein sequence ID" value="CAB4130432.1"/>
    <property type="molecule type" value="Genomic_DNA"/>
</dbReference>
<accession>A0A6J5LAI9</accession>